<feature type="region of interest" description="Disordered" evidence="1">
    <location>
        <begin position="60"/>
        <end position="83"/>
    </location>
</feature>
<dbReference type="AlphaFoldDB" id="A0A1J5NYI6"/>
<protein>
    <submittedName>
        <fullName evidence="2">Uncharacterized protein</fullName>
    </submittedName>
</protein>
<feature type="compositionally biased region" description="Low complexity" evidence="1">
    <location>
        <begin position="63"/>
        <end position="83"/>
    </location>
</feature>
<name>A0A1J5NYI6_9ZZZZ</name>
<comment type="caution">
    <text evidence="2">The sequence shown here is derived from an EMBL/GenBank/DDBJ whole genome shotgun (WGS) entry which is preliminary data.</text>
</comment>
<gene>
    <name evidence="2" type="ORF">GALL_551720</name>
</gene>
<proteinExistence type="predicted"/>
<dbReference type="EMBL" id="MLJW01009137">
    <property type="protein sequence ID" value="OIQ63288.1"/>
    <property type="molecule type" value="Genomic_DNA"/>
</dbReference>
<sequence>MRAEAAELATVGAQAARLGVTIDVAEAVQKGIRPDALRASILNQLAARSDAAAIAVVPPPKSAAPESPLLAAAKRAASAGKST</sequence>
<evidence type="ECO:0000313" key="2">
    <source>
        <dbReference type="EMBL" id="OIQ63288.1"/>
    </source>
</evidence>
<organism evidence="2">
    <name type="scientific">mine drainage metagenome</name>
    <dbReference type="NCBI Taxonomy" id="410659"/>
    <lineage>
        <taxon>unclassified sequences</taxon>
        <taxon>metagenomes</taxon>
        <taxon>ecological metagenomes</taxon>
    </lineage>
</organism>
<accession>A0A1J5NYI6</accession>
<evidence type="ECO:0000256" key="1">
    <source>
        <dbReference type="SAM" id="MobiDB-lite"/>
    </source>
</evidence>
<reference evidence="2" key="1">
    <citation type="submission" date="2016-10" db="EMBL/GenBank/DDBJ databases">
        <title>Sequence of Gallionella enrichment culture.</title>
        <authorList>
            <person name="Poehlein A."/>
            <person name="Muehling M."/>
            <person name="Daniel R."/>
        </authorList>
    </citation>
    <scope>NUCLEOTIDE SEQUENCE</scope>
</reference>